<name>Q72SE2_LEPIC</name>
<dbReference type="KEGG" id="lic:LIC_11441"/>
<evidence type="ECO:0000313" key="2">
    <source>
        <dbReference type="Proteomes" id="UP000007037"/>
    </source>
</evidence>
<evidence type="ECO:0000313" key="1">
    <source>
        <dbReference type="EMBL" id="AAS70040.1"/>
    </source>
</evidence>
<dbReference type="EMBL" id="AE016823">
    <property type="protein sequence ID" value="AAS70040.1"/>
    <property type="molecule type" value="Genomic_DNA"/>
</dbReference>
<evidence type="ECO:0008006" key="3">
    <source>
        <dbReference type="Google" id="ProtNLM"/>
    </source>
</evidence>
<dbReference type="HOGENOM" id="CLU_1667224_0_0_12"/>
<dbReference type="NCBIfam" id="NF047615">
    <property type="entry name" value="LIC13259_LIC11441_fam"/>
    <property type="match status" value="1"/>
</dbReference>
<protein>
    <recommendedName>
        <fullName evidence="3">DUF3347 domain-containing protein</fullName>
    </recommendedName>
</protein>
<proteinExistence type="predicted"/>
<dbReference type="AlphaFoldDB" id="Q72SE2"/>
<accession>Q72SE2</accession>
<organism evidence="1 2">
    <name type="scientific">Leptospira interrogans serogroup Icterohaemorrhagiae serovar copenhageni (strain Fiocruz L1-130)</name>
    <dbReference type="NCBI Taxonomy" id="267671"/>
    <lineage>
        <taxon>Bacteria</taxon>
        <taxon>Pseudomonadati</taxon>
        <taxon>Spirochaetota</taxon>
        <taxon>Spirochaetia</taxon>
        <taxon>Leptospirales</taxon>
        <taxon>Leptospiraceae</taxon>
        <taxon>Leptospira</taxon>
    </lineage>
</organism>
<dbReference type="Proteomes" id="UP000007037">
    <property type="component" value="Chromosome I"/>
</dbReference>
<sequence>MYLGTQKNSINRKNRMKQKIIIFYFLGFVLVGLSEAKSILPTKPAILSELNRIHQSFFNGKEVIVEPLIASLQQETARDSSLSPALKAAEKLKNASEEKTKLEAYSELSEALKDYIQKDKSTGFHVFYCPMVKKKWIASGDKIQNPYDPTMKSCGKKI</sequence>
<reference evidence="1 2" key="1">
    <citation type="journal article" date="2004" name="J. Bacteriol.">
        <title>Comparative genomics of two Leptospira interrogans serovars reveals novel insights into physiology and pathogenesis.</title>
        <authorList>
            <person name="Nascimento A.L."/>
            <person name="Ko A.I."/>
            <person name="Martins E.A."/>
            <person name="Monteiro-Vitorello C.B."/>
            <person name="Ho P.L."/>
            <person name="Haake D.A."/>
            <person name="Verjovski-Almeida S."/>
            <person name="Hartskeerl R.A."/>
            <person name="Marques M.V."/>
            <person name="Oliveira M.C."/>
            <person name="Menck C.F."/>
            <person name="Leite L.C."/>
            <person name="Carrer H."/>
            <person name="Coutinho L.L."/>
            <person name="Degrave W.M."/>
            <person name="Dellagostin O.A."/>
            <person name="El-Dorry H."/>
            <person name="Ferro E.S."/>
            <person name="Ferro M.I."/>
            <person name="Furlan L.R."/>
            <person name="Gamberini M."/>
            <person name="Giglioti E.A."/>
            <person name="Goes-Neto A."/>
            <person name="Goldman G.H."/>
            <person name="Goldman M.H."/>
            <person name="Harakava R."/>
            <person name="Jeronimo S.M."/>
            <person name="Junqueira-De-Azevedo I.L."/>
            <person name="Kimura E.T."/>
            <person name="Kuramae E.E."/>
            <person name="Lemos E.G."/>
            <person name="Lemos M.V."/>
            <person name="Marino C.L."/>
            <person name="Nunes L.R."/>
            <person name="De Oliveira R.C."/>
            <person name="Pereira G.G."/>
            <person name="Reis M.S."/>
            <person name="Schriefer A."/>
            <person name="Siqueira W.J."/>
            <person name="Sommer P."/>
            <person name="Tsai S.M."/>
            <person name="Simpson A.J."/>
            <person name="Ferro J.A."/>
            <person name="Camargo L.E."/>
            <person name="Kitajima J.P."/>
            <person name="Setubal J.C."/>
            <person name="Van Sluys M.A."/>
        </authorList>
    </citation>
    <scope>NUCLEOTIDE SEQUENCE [LARGE SCALE GENOMIC DNA]</scope>
    <source>
        <strain evidence="1 2">Fiocruz L1-130</strain>
    </source>
</reference>
<gene>
    <name evidence="1" type="ordered locus">LIC_11441</name>
</gene>